<dbReference type="Pfam" id="PF02371">
    <property type="entry name" value="Transposase_20"/>
    <property type="match status" value="1"/>
</dbReference>
<dbReference type="GO" id="GO:0003677">
    <property type="term" value="F:DNA binding"/>
    <property type="evidence" value="ECO:0007669"/>
    <property type="project" value="InterPro"/>
</dbReference>
<evidence type="ECO:0000259" key="1">
    <source>
        <dbReference type="Pfam" id="PF01548"/>
    </source>
</evidence>
<name>A0A412QAC1_9FIRM</name>
<evidence type="ECO:0000313" key="4">
    <source>
        <dbReference type="Proteomes" id="UP000283360"/>
    </source>
</evidence>
<dbReference type="InterPro" id="IPR003346">
    <property type="entry name" value="Transposase_20"/>
</dbReference>
<dbReference type="AlphaFoldDB" id="A0A412QAC1"/>
<proteinExistence type="predicted"/>
<dbReference type="Proteomes" id="UP000283360">
    <property type="component" value="Unassembled WGS sequence"/>
</dbReference>
<dbReference type="PANTHER" id="PTHR33055:SF3">
    <property type="entry name" value="PUTATIVE TRANSPOSASE FOR IS117-RELATED"/>
    <property type="match status" value="1"/>
</dbReference>
<gene>
    <name evidence="3" type="ORF">DWX03_14180</name>
</gene>
<evidence type="ECO:0000259" key="2">
    <source>
        <dbReference type="Pfam" id="PF02371"/>
    </source>
</evidence>
<dbReference type="GO" id="GO:0006313">
    <property type="term" value="P:DNA transposition"/>
    <property type="evidence" value="ECO:0007669"/>
    <property type="project" value="InterPro"/>
</dbReference>
<feature type="domain" description="Transposase IS116/IS110/IS902 C-terminal" evidence="2">
    <location>
        <begin position="276"/>
        <end position="354"/>
    </location>
</feature>
<dbReference type="InterPro" id="IPR002525">
    <property type="entry name" value="Transp_IS110-like_N"/>
</dbReference>
<comment type="caution">
    <text evidence="3">The sequence shown here is derived from an EMBL/GenBank/DDBJ whole genome shotgun (WGS) entry which is preliminary data.</text>
</comment>
<protein>
    <submittedName>
        <fullName evidence="3">IS110 family transposase</fullName>
    </submittedName>
</protein>
<dbReference type="PANTHER" id="PTHR33055">
    <property type="entry name" value="TRANSPOSASE FOR INSERTION SEQUENCE ELEMENT IS1111A"/>
    <property type="match status" value="1"/>
</dbReference>
<reference evidence="3 4" key="1">
    <citation type="submission" date="2018-08" db="EMBL/GenBank/DDBJ databases">
        <title>A genome reference for cultivated species of the human gut microbiota.</title>
        <authorList>
            <person name="Zou Y."/>
            <person name="Xue W."/>
            <person name="Luo G."/>
        </authorList>
    </citation>
    <scope>NUCLEOTIDE SEQUENCE [LARGE SCALE GENOMIC DNA]</scope>
    <source>
        <strain evidence="3 4">AF18-12LB</strain>
    </source>
</reference>
<keyword evidence="4" id="KW-1185">Reference proteome</keyword>
<evidence type="ECO:0000313" key="3">
    <source>
        <dbReference type="EMBL" id="RGT87585.1"/>
    </source>
</evidence>
<dbReference type="InterPro" id="IPR047650">
    <property type="entry name" value="Transpos_IS110"/>
</dbReference>
<dbReference type="GO" id="GO:0004803">
    <property type="term" value="F:transposase activity"/>
    <property type="evidence" value="ECO:0007669"/>
    <property type="project" value="InterPro"/>
</dbReference>
<dbReference type="Pfam" id="PF01548">
    <property type="entry name" value="DEDD_Tnp_IS110"/>
    <property type="match status" value="1"/>
</dbReference>
<accession>A0A412QAC1</accession>
<organism evidence="3 4">
    <name type="scientific">Coprococcus comes</name>
    <dbReference type="NCBI Taxonomy" id="410072"/>
    <lineage>
        <taxon>Bacteria</taxon>
        <taxon>Bacillati</taxon>
        <taxon>Bacillota</taxon>
        <taxon>Clostridia</taxon>
        <taxon>Lachnospirales</taxon>
        <taxon>Lachnospiraceae</taxon>
        <taxon>Coprococcus</taxon>
    </lineage>
</organism>
<dbReference type="NCBIfam" id="NF033542">
    <property type="entry name" value="transpos_IS110"/>
    <property type="match status" value="1"/>
</dbReference>
<dbReference type="RefSeq" id="WP_117836183.1">
    <property type="nucleotide sequence ID" value="NZ_QRXJ01000022.1"/>
</dbReference>
<feature type="domain" description="Transposase IS110-like N-terminal" evidence="1">
    <location>
        <begin position="4"/>
        <end position="160"/>
    </location>
</feature>
<dbReference type="EMBL" id="QRXJ01000022">
    <property type="protein sequence ID" value="RGT87585.1"/>
    <property type="molecule type" value="Genomic_DNA"/>
</dbReference>
<sequence>MNAVGIDVSKGKSTVTIRKSGDVVLMSPCDIPHTQSAINDLIKQIKSLEGETKVCMEHTGRYYEPVATWLSDAGIFVSAVNPILIRDFGDDSLRTPKTDKADSKKIARYTLDRWAKLKQYGIMDKTRNQLKTMNRQFGFYMAQKTAMKNNLIALIDQTYPGANDFFDSPARNDGSQKWVDFIHTYWHVDCVRSKSLNAFTEHYQNWCKRKNYNFSAEKAAKIYQISSDLIAVFPKNDITKMLIWQAVALLNTASKTVESLRSKMNELASTLPEYPVVMDMNGVGATLGPQLIAEIGDVSRFTHREALTAFAGVDPGKNDSGKHIQNSVRTSKKGSPYLRKTLFQIMDSLIKRSPVDDPVYAFMDKKRSEGKPYYVYMTAGANKFLRIYYGRVREYLSNLSNNETI</sequence>